<evidence type="ECO:0000256" key="2">
    <source>
        <dbReference type="ARBA" id="ARBA00023002"/>
    </source>
</evidence>
<dbReference type="SUPFAM" id="SSF51395">
    <property type="entry name" value="FMN-linked oxidoreductases"/>
    <property type="match status" value="1"/>
</dbReference>
<dbReference type="InterPro" id="IPR013785">
    <property type="entry name" value="Aldolase_TIM"/>
</dbReference>
<dbReference type="PANTHER" id="PTHR43656:SF2">
    <property type="entry name" value="BINDING OXIDOREDUCTASE, PUTATIVE (AFU_ORTHOLOGUE AFUA_2G08260)-RELATED"/>
    <property type="match status" value="1"/>
</dbReference>
<evidence type="ECO:0000259" key="3">
    <source>
        <dbReference type="Pfam" id="PF00724"/>
    </source>
</evidence>
<dbReference type="Pfam" id="PF00724">
    <property type="entry name" value="Oxidored_FMN"/>
    <property type="match status" value="1"/>
</dbReference>
<dbReference type="Gene3D" id="3.20.20.70">
    <property type="entry name" value="Aldolase class I"/>
    <property type="match status" value="1"/>
</dbReference>
<keyword evidence="2" id="KW-0560">Oxidoreductase</keyword>
<feature type="domain" description="NADH:flavin oxidoreductase/NADH oxidase N-terminal" evidence="3">
    <location>
        <begin position="1"/>
        <end position="308"/>
    </location>
</feature>
<evidence type="ECO:0000313" key="4">
    <source>
        <dbReference type="EMBL" id="GLT13805.1"/>
    </source>
</evidence>
<keyword evidence="1" id="KW-0285">Flavoprotein</keyword>
<evidence type="ECO:0000256" key="1">
    <source>
        <dbReference type="ARBA" id="ARBA00022630"/>
    </source>
</evidence>
<gene>
    <name evidence="4" type="primary">yqiG</name>
    <name evidence="4" type="ORF">GCM10007931_07790</name>
</gene>
<sequence>MAPLTHNMSSETGDPSQAELDWLARCIRGGFGLVITAATQVLSGGRCWLGQPALVTPFQQNAFSTLAKTANENNALVLVQLHHGGLRAASDLNDGAAPVGPSEVQPGGRYDLGVTELKDKDIYELIEAFVRSAQRAYDAGLHGVELHAAHNFLLCNFLNPTLNKRTDQWGGSVKSRSRFLIEIIRGIRARLPRQFLVGVRLSPESYANIVGIKLDNQLAVTRLLANEEIDYVHFSMGDTFKSAKDKPNSDLLTELSKAVPEHIPLMVAGNIHDGIDAEIALEGGADLVAIGSAALGNPDWVKRINNSTPLVCPPYTKHWMIVQGFTSQGLDYLMSHPSLIEPVDVE</sequence>
<keyword evidence="5" id="KW-1185">Reference proteome</keyword>
<evidence type="ECO:0000313" key="5">
    <source>
        <dbReference type="Proteomes" id="UP001157156"/>
    </source>
</evidence>
<comment type="caution">
    <text evidence="4">The sequence shown here is derived from an EMBL/GenBank/DDBJ whole genome shotgun (WGS) entry which is preliminary data.</text>
</comment>
<dbReference type="CDD" id="cd02803">
    <property type="entry name" value="OYE_like_FMN_family"/>
    <property type="match status" value="1"/>
</dbReference>
<protein>
    <submittedName>
        <fullName evidence="4">NADH-dependent flavin oxidoreductase YqiG</fullName>
    </submittedName>
</protein>
<reference evidence="5" key="1">
    <citation type="journal article" date="2019" name="Int. J. Syst. Evol. Microbiol.">
        <title>The Global Catalogue of Microorganisms (GCM) 10K type strain sequencing project: providing services to taxonomists for standard genome sequencing and annotation.</title>
        <authorList>
            <consortium name="The Broad Institute Genomics Platform"/>
            <consortium name="The Broad Institute Genome Sequencing Center for Infectious Disease"/>
            <person name="Wu L."/>
            <person name="Ma J."/>
        </authorList>
    </citation>
    <scope>NUCLEOTIDE SEQUENCE [LARGE SCALE GENOMIC DNA]</scope>
    <source>
        <strain evidence="5">NBRC 111146</strain>
    </source>
</reference>
<proteinExistence type="predicted"/>
<name>A0ABQ6ELR6_9VIBR</name>
<dbReference type="Proteomes" id="UP001157156">
    <property type="component" value="Unassembled WGS sequence"/>
</dbReference>
<organism evidence="4 5">
    <name type="scientific">Vibrio algivorus</name>
    <dbReference type="NCBI Taxonomy" id="1667024"/>
    <lineage>
        <taxon>Bacteria</taxon>
        <taxon>Pseudomonadati</taxon>
        <taxon>Pseudomonadota</taxon>
        <taxon>Gammaproteobacteria</taxon>
        <taxon>Vibrionales</taxon>
        <taxon>Vibrionaceae</taxon>
        <taxon>Vibrio</taxon>
    </lineage>
</organism>
<dbReference type="EMBL" id="BSPV01000003">
    <property type="protein sequence ID" value="GLT13805.1"/>
    <property type="molecule type" value="Genomic_DNA"/>
</dbReference>
<accession>A0ABQ6ELR6</accession>
<dbReference type="InterPro" id="IPR051799">
    <property type="entry name" value="NADH_flavin_oxidoreductase"/>
</dbReference>
<dbReference type="InterPro" id="IPR001155">
    <property type="entry name" value="OxRdtase_FMN_N"/>
</dbReference>
<dbReference type="PANTHER" id="PTHR43656">
    <property type="entry name" value="BINDING OXIDOREDUCTASE, PUTATIVE (AFU_ORTHOLOGUE AFUA_2G08260)-RELATED"/>
    <property type="match status" value="1"/>
</dbReference>